<dbReference type="EMBL" id="JAUJEB010000002">
    <property type="protein sequence ID" value="MDN5213255.1"/>
    <property type="molecule type" value="Genomic_DNA"/>
</dbReference>
<reference evidence="2" key="1">
    <citation type="submission" date="2023-06" db="EMBL/GenBank/DDBJ databases">
        <title>Genomic of Agaribacillus aureum.</title>
        <authorList>
            <person name="Wang G."/>
        </authorList>
    </citation>
    <scope>NUCLEOTIDE SEQUENCE</scope>
    <source>
        <strain evidence="2">BMA12</strain>
    </source>
</reference>
<evidence type="ECO:0000313" key="3">
    <source>
        <dbReference type="Proteomes" id="UP001172083"/>
    </source>
</evidence>
<proteinExistence type="predicted"/>
<feature type="transmembrane region" description="Helical" evidence="1">
    <location>
        <begin position="123"/>
        <end position="140"/>
    </location>
</feature>
<accession>A0ABT8L674</accession>
<keyword evidence="1" id="KW-1133">Transmembrane helix</keyword>
<dbReference type="Proteomes" id="UP001172083">
    <property type="component" value="Unassembled WGS sequence"/>
</dbReference>
<feature type="transmembrane region" description="Helical" evidence="1">
    <location>
        <begin position="88"/>
        <end position="108"/>
    </location>
</feature>
<organism evidence="2 3">
    <name type="scientific">Agaribacillus aureus</name>
    <dbReference type="NCBI Taxonomy" id="3051825"/>
    <lineage>
        <taxon>Bacteria</taxon>
        <taxon>Pseudomonadati</taxon>
        <taxon>Bacteroidota</taxon>
        <taxon>Cytophagia</taxon>
        <taxon>Cytophagales</taxon>
        <taxon>Splendidivirgaceae</taxon>
        <taxon>Agaribacillus</taxon>
    </lineage>
</organism>
<name>A0ABT8L674_9BACT</name>
<sequence>MKGLVLVFEVYSPKLKNMNWKALHTIGLLVMLSAIFLFSSIEPQSIAWFLNLAVLLLFTLTIGHGITGSWKGIFVDERNKVSLSRFQLLLWTVILLSAFITIGLIRIYKGISSPLTITLDEELWILMGISTTSLVGSPLIRSTKTNKSSEASQRKKTVDLLGGTTDSTGVVSTTSLVNTNGQIIVNRSIDNAGISDLFKGEETGNAAAVDLAKIQMFFFTIIIMMAYIVLLCTDIVGYEILDKATKVETLKILNKAGFNFPALDDSMLALLAISHTGYLVNKAVPHSKE</sequence>
<feature type="transmembrane region" description="Helical" evidence="1">
    <location>
        <begin position="217"/>
        <end position="238"/>
    </location>
</feature>
<feature type="transmembrane region" description="Helical" evidence="1">
    <location>
        <begin position="22"/>
        <end position="41"/>
    </location>
</feature>
<protein>
    <submittedName>
        <fullName evidence="2">Uncharacterized protein</fullName>
    </submittedName>
</protein>
<dbReference type="RefSeq" id="WP_346758594.1">
    <property type="nucleotide sequence ID" value="NZ_JAUJEB010000002.1"/>
</dbReference>
<keyword evidence="3" id="KW-1185">Reference proteome</keyword>
<feature type="transmembrane region" description="Helical" evidence="1">
    <location>
        <begin position="47"/>
        <end position="67"/>
    </location>
</feature>
<evidence type="ECO:0000313" key="2">
    <source>
        <dbReference type="EMBL" id="MDN5213255.1"/>
    </source>
</evidence>
<keyword evidence="1" id="KW-0812">Transmembrane</keyword>
<keyword evidence="1" id="KW-0472">Membrane</keyword>
<comment type="caution">
    <text evidence="2">The sequence shown here is derived from an EMBL/GenBank/DDBJ whole genome shotgun (WGS) entry which is preliminary data.</text>
</comment>
<gene>
    <name evidence="2" type="ORF">QQ020_14395</name>
</gene>
<evidence type="ECO:0000256" key="1">
    <source>
        <dbReference type="SAM" id="Phobius"/>
    </source>
</evidence>